<feature type="domain" description="MobA-like NTP transferase" evidence="9">
    <location>
        <begin position="9"/>
        <end position="156"/>
    </location>
</feature>
<proteinExistence type="inferred from homology"/>
<dbReference type="Pfam" id="PF12804">
    <property type="entry name" value="NTP_transf_3"/>
    <property type="match status" value="1"/>
</dbReference>
<keyword evidence="11" id="KW-1185">Reference proteome</keyword>
<dbReference type="GO" id="GO:0046872">
    <property type="term" value="F:metal ion binding"/>
    <property type="evidence" value="ECO:0007669"/>
    <property type="project" value="UniProtKB-KW"/>
</dbReference>
<dbReference type="InterPro" id="IPR025877">
    <property type="entry name" value="MobA-like_NTP_Trfase"/>
</dbReference>
<keyword evidence="6 8" id="KW-0342">GTP-binding</keyword>
<evidence type="ECO:0000259" key="9">
    <source>
        <dbReference type="Pfam" id="PF12804"/>
    </source>
</evidence>
<feature type="binding site" evidence="8">
    <location>
        <position position="98"/>
    </location>
    <ligand>
        <name>GTP</name>
        <dbReference type="ChEBI" id="CHEBI:37565"/>
    </ligand>
</feature>
<evidence type="ECO:0000256" key="1">
    <source>
        <dbReference type="ARBA" id="ARBA00022490"/>
    </source>
</evidence>
<name>A0A1G6JTW9_9BACL</name>
<evidence type="ECO:0000256" key="4">
    <source>
        <dbReference type="ARBA" id="ARBA00022741"/>
    </source>
</evidence>
<dbReference type="AlphaFoldDB" id="A0A1G6JTW9"/>
<protein>
    <recommendedName>
        <fullName evidence="8">Probable molybdenum cofactor guanylyltransferase</fullName>
        <shortName evidence="8">MoCo guanylyltransferase</shortName>
        <ecNumber evidence="8">2.7.7.77</ecNumber>
    </recommendedName>
    <alternativeName>
        <fullName evidence="8">GTP:molybdopterin guanylyltransferase</fullName>
    </alternativeName>
    <alternativeName>
        <fullName evidence="8">Mo-MPT guanylyltransferase</fullName>
    </alternativeName>
    <alternativeName>
        <fullName evidence="8">Molybdopterin guanylyltransferase</fullName>
    </alternativeName>
    <alternativeName>
        <fullName evidence="8">Molybdopterin-guanine dinucleotide synthase</fullName>
        <shortName evidence="8">MGD synthase</shortName>
    </alternativeName>
</protein>
<comment type="subcellular location">
    <subcellularLocation>
        <location evidence="8">Cytoplasm</location>
    </subcellularLocation>
</comment>
<comment type="function">
    <text evidence="8">Transfers a GMP moiety from GTP to Mo-molybdopterin (Mo-MPT) cofactor (Moco or molybdenum cofactor) to form Mo-molybdopterin guanine dinucleotide (Mo-MGD) cofactor.</text>
</comment>
<dbReference type="PANTHER" id="PTHR19136:SF81">
    <property type="entry name" value="MOLYBDENUM COFACTOR GUANYLYLTRANSFERASE"/>
    <property type="match status" value="1"/>
</dbReference>
<dbReference type="HAMAP" id="MF_00316">
    <property type="entry name" value="MobA"/>
    <property type="match status" value="1"/>
</dbReference>
<dbReference type="CDD" id="cd02503">
    <property type="entry name" value="MobA"/>
    <property type="match status" value="1"/>
</dbReference>
<evidence type="ECO:0000256" key="7">
    <source>
        <dbReference type="ARBA" id="ARBA00023150"/>
    </source>
</evidence>
<keyword evidence="5 8" id="KW-0460">Magnesium</keyword>
<dbReference type="Gene3D" id="3.90.550.10">
    <property type="entry name" value="Spore Coat Polysaccharide Biosynthesis Protein SpsA, Chain A"/>
    <property type="match status" value="1"/>
</dbReference>
<comment type="cofactor">
    <cofactor evidence="8">
        <name>Mg(2+)</name>
        <dbReference type="ChEBI" id="CHEBI:18420"/>
    </cofactor>
</comment>
<dbReference type="GO" id="GO:0005525">
    <property type="term" value="F:GTP binding"/>
    <property type="evidence" value="ECO:0007669"/>
    <property type="project" value="UniProtKB-UniRule"/>
</dbReference>
<keyword evidence="4 8" id="KW-0547">Nucleotide-binding</keyword>
<dbReference type="STRING" id="1236220.SAMN04488112_104185"/>
<dbReference type="InterPro" id="IPR013482">
    <property type="entry name" value="Molybde_CF_guanTrfase"/>
</dbReference>
<keyword evidence="2 8" id="KW-0808">Transferase</keyword>
<dbReference type="GO" id="GO:0061603">
    <property type="term" value="F:molybdenum cofactor guanylyltransferase activity"/>
    <property type="evidence" value="ECO:0007669"/>
    <property type="project" value="UniProtKB-EC"/>
</dbReference>
<dbReference type="PANTHER" id="PTHR19136">
    <property type="entry name" value="MOLYBDENUM COFACTOR GUANYLYLTRANSFERASE"/>
    <property type="match status" value="1"/>
</dbReference>
<dbReference type="GO" id="GO:0006777">
    <property type="term" value="P:Mo-molybdopterin cofactor biosynthetic process"/>
    <property type="evidence" value="ECO:0007669"/>
    <property type="project" value="UniProtKB-KW"/>
</dbReference>
<keyword evidence="1 8" id="KW-0963">Cytoplasm</keyword>
<comment type="caution">
    <text evidence="8">Lacks conserved residue(s) required for the propagation of feature annotation.</text>
</comment>
<feature type="binding site" evidence="8">
    <location>
        <position position="69"/>
    </location>
    <ligand>
        <name>GTP</name>
        <dbReference type="ChEBI" id="CHEBI:37565"/>
    </ligand>
</feature>
<comment type="similarity">
    <text evidence="8">Belongs to the MobA family.</text>
</comment>
<evidence type="ECO:0000256" key="6">
    <source>
        <dbReference type="ARBA" id="ARBA00023134"/>
    </source>
</evidence>
<dbReference type="GO" id="GO:0005737">
    <property type="term" value="C:cytoplasm"/>
    <property type="evidence" value="ECO:0007669"/>
    <property type="project" value="UniProtKB-SubCell"/>
</dbReference>
<dbReference type="SUPFAM" id="SSF53448">
    <property type="entry name" value="Nucleotide-diphospho-sugar transferases"/>
    <property type="match status" value="1"/>
</dbReference>
<keyword evidence="3 8" id="KW-0479">Metal-binding</keyword>
<comment type="domain">
    <text evidence="8">The N-terminal domain determines nucleotide recognition and specific binding, while the C-terminal domain determines the specific binding to the target protein.</text>
</comment>
<dbReference type="Proteomes" id="UP000199387">
    <property type="component" value="Unassembled WGS sequence"/>
</dbReference>
<evidence type="ECO:0000256" key="3">
    <source>
        <dbReference type="ARBA" id="ARBA00022723"/>
    </source>
</evidence>
<dbReference type="EMBL" id="FMZA01000004">
    <property type="protein sequence ID" value="SDC22164.1"/>
    <property type="molecule type" value="Genomic_DNA"/>
</dbReference>
<dbReference type="RefSeq" id="WP_091567045.1">
    <property type="nucleotide sequence ID" value="NZ_FMZA01000004.1"/>
</dbReference>
<reference evidence="10 11" key="1">
    <citation type="submission" date="2016-10" db="EMBL/GenBank/DDBJ databases">
        <authorList>
            <person name="de Groot N.N."/>
        </authorList>
    </citation>
    <scope>NUCLEOTIDE SEQUENCE [LARGE SCALE GENOMIC DNA]</scope>
    <source>
        <strain evidence="10 11">DSM 45514</strain>
    </source>
</reference>
<dbReference type="InterPro" id="IPR029044">
    <property type="entry name" value="Nucleotide-diphossugar_trans"/>
</dbReference>
<keyword evidence="7 8" id="KW-0501">Molybdenum cofactor biosynthesis</keyword>
<evidence type="ECO:0000256" key="5">
    <source>
        <dbReference type="ARBA" id="ARBA00022842"/>
    </source>
</evidence>
<evidence type="ECO:0000313" key="11">
    <source>
        <dbReference type="Proteomes" id="UP000199387"/>
    </source>
</evidence>
<dbReference type="EC" id="2.7.7.77" evidence="8"/>
<feature type="binding site" evidence="8">
    <location>
        <position position="23"/>
    </location>
    <ligand>
        <name>GTP</name>
        <dbReference type="ChEBI" id="CHEBI:37565"/>
    </ligand>
</feature>
<accession>A0A1G6JTW9</accession>
<comment type="catalytic activity">
    <reaction evidence="8">
        <text>Mo-molybdopterin + GTP + H(+) = Mo-molybdopterin guanine dinucleotide + diphosphate</text>
        <dbReference type="Rhea" id="RHEA:34243"/>
        <dbReference type="ChEBI" id="CHEBI:15378"/>
        <dbReference type="ChEBI" id="CHEBI:33019"/>
        <dbReference type="ChEBI" id="CHEBI:37565"/>
        <dbReference type="ChEBI" id="CHEBI:71302"/>
        <dbReference type="ChEBI" id="CHEBI:71310"/>
        <dbReference type="EC" id="2.7.7.77"/>
    </reaction>
</comment>
<gene>
    <name evidence="8" type="primary">mobA</name>
    <name evidence="10" type="ORF">SAMN04488112_104185</name>
</gene>
<dbReference type="OrthoDB" id="9788394at2"/>
<evidence type="ECO:0000313" key="10">
    <source>
        <dbReference type="EMBL" id="SDC22164.1"/>
    </source>
</evidence>
<evidence type="ECO:0000256" key="8">
    <source>
        <dbReference type="HAMAP-Rule" id="MF_00316"/>
    </source>
</evidence>
<feature type="binding site" evidence="8">
    <location>
        <begin position="11"/>
        <end position="13"/>
    </location>
    <ligand>
        <name>GTP</name>
        <dbReference type="ChEBI" id="CHEBI:37565"/>
    </ligand>
</feature>
<sequence length="195" mass="21622">MISPGIGLILLAGGQSRRMGQDKALLSFAGEPMVKRLLRRLDFDGNSIVLISANQPEPYQKWGIPVVADDLPGAGPLAGIQAGLRRSPCTFNLVVACDLPFASAAVARRLSQVAEDGDYDAVVPVCDGRAHPLFSIYHRRLQGELDAFLQEGKRRVGDFLDRVQTRYVTESFPSQAFFNMNRPEDYRRAEAWEEE</sequence>
<evidence type="ECO:0000256" key="2">
    <source>
        <dbReference type="ARBA" id="ARBA00022679"/>
    </source>
</evidence>
<feature type="binding site" evidence="8">
    <location>
        <position position="98"/>
    </location>
    <ligand>
        <name>Mg(2+)</name>
        <dbReference type="ChEBI" id="CHEBI:18420"/>
    </ligand>
</feature>
<organism evidence="10 11">
    <name type="scientific">Melghirimyces thermohalophilus</name>
    <dbReference type="NCBI Taxonomy" id="1236220"/>
    <lineage>
        <taxon>Bacteria</taxon>
        <taxon>Bacillati</taxon>
        <taxon>Bacillota</taxon>
        <taxon>Bacilli</taxon>
        <taxon>Bacillales</taxon>
        <taxon>Thermoactinomycetaceae</taxon>
        <taxon>Melghirimyces</taxon>
    </lineage>
</organism>